<keyword evidence="3" id="KW-1185">Reference proteome</keyword>
<name>A0A5C2SJ04_9APHY</name>
<sequence length="244" mass="27625">MVRTWQEMEAHCCMQRPRGPRRRHDQRSRRPRRGSIPAYPRTGAQISGARGRASRAPRGPCQLRPPIVRRIWVAQRPLFAVYGTRRVYFCSAGASFCVRVYVRGQGEQTEFMSAIRLVVGGFLFFAAATGSLGCEDVVPGRDAVQGRQRAGEKRRTWCALQWRRRRSEDFCTGGAVWPAQSRAYICNPESESGEKSCVPRRGCFGTEQERGSPYSLAARSGRKLWSPCVRNRYVVRGRTRVAPV</sequence>
<gene>
    <name evidence="2" type="ORF">L227DRAFT_359827</name>
</gene>
<evidence type="ECO:0000313" key="2">
    <source>
        <dbReference type="EMBL" id="RPD63732.1"/>
    </source>
</evidence>
<organism evidence="2 3">
    <name type="scientific">Lentinus tigrinus ALCF2SS1-6</name>
    <dbReference type="NCBI Taxonomy" id="1328759"/>
    <lineage>
        <taxon>Eukaryota</taxon>
        <taxon>Fungi</taxon>
        <taxon>Dikarya</taxon>
        <taxon>Basidiomycota</taxon>
        <taxon>Agaricomycotina</taxon>
        <taxon>Agaricomycetes</taxon>
        <taxon>Polyporales</taxon>
        <taxon>Polyporaceae</taxon>
        <taxon>Lentinus</taxon>
    </lineage>
</organism>
<protein>
    <submittedName>
        <fullName evidence="2">Uncharacterized protein</fullName>
    </submittedName>
</protein>
<dbReference type="Proteomes" id="UP000313359">
    <property type="component" value="Unassembled WGS sequence"/>
</dbReference>
<feature type="compositionally biased region" description="Basic residues" evidence="1">
    <location>
        <begin position="18"/>
        <end position="33"/>
    </location>
</feature>
<feature type="compositionally biased region" description="Low complexity" evidence="1">
    <location>
        <begin position="47"/>
        <end position="59"/>
    </location>
</feature>
<evidence type="ECO:0000256" key="1">
    <source>
        <dbReference type="SAM" id="MobiDB-lite"/>
    </source>
</evidence>
<dbReference type="EMBL" id="ML122255">
    <property type="protein sequence ID" value="RPD63732.1"/>
    <property type="molecule type" value="Genomic_DNA"/>
</dbReference>
<dbReference type="AlphaFoldDB" id="A0A5C2SJ04"/>
<feature type="region of interest" description="Disordered" evidence="1">
    <location>
        <begin position="14"/>
        <end position="59"/>
    </location>
</feature>
<reference evidence="2" key="1">
    <citation type="journal article" date="2018" name="Genome Biol. Evol.">
        <title>Genomics and development of Lentinus tigrinus, a white-rot wood-decaying mushroom with dimorphic fruiting bodies.</title>
        <authorList>
            <person name="Wu B."/>
            <person name="Xu Z."/>
            <person name="Knudson A."/>
            <person name="Carlson A."/>
            <person name="Chen N."/>
            <person name="Kovaka S."/>
            <person name="LaButti K."/>
            <person name="Lipzen A."/>
            <person name="Pennachio C."/>
            <person name="Riley R."/>
            <person name="Schakwitz W."/>
            <person name="Umezawa K."/>
            <person name="Ohm R.A."/>
            <person name="Grigoriev I.V."/>
            <person name="Nagy L.G."/>
            <person name="Gibbons J."/>
            <person name="Hibbett D."/>
        </authorList>
    </citation>
    <scope>NUCLEOTIDE SEQUENCE [LARGE SCALE GENOMIC DNA]</scope>
    <source>
        <strain evidence="2">ALCF2SS1-6</strain>
    </source>
</reference>
<proteinExistence type="predicted"/>
<evidence type="ECO:0000313" key="3">
    <source>
        <dbReference type="Proteomes" id="UP000313359"/>
    </source>
</evidence>
<accession>A0A5C2SJ04</accession>